<evidence type="ECO:0000259" key="1">
    <source>
        <dbReference type="Pfam" id="PF06985"/>
    </source>
</evidence>
<name>A0A1D9Q1V6_SCLS1</name>
<dbReference type="VEuPathDB" id="FungiDB:sscle_04g036870"/>
<dbReference type="OrthoDB" id="2157530at2759"/>
<gene>
    <name evidence="2" type="ORF">sscle_04g036870</name>
</gene>
<dbReference type="AlphaFoldDB" id="A0A1D9Q1V6"/>
<dbReference type="Pfam" id="PF06985">
    <property type="entry name" value="HET"/>
    <property type="match status" value="1"/>
</dbReference>
<reference evidence="3" key="1">
    <citation type="journal article" date="2017" name="Genome Biol. Evol.">
        <title>The complete genome sequence of the phytopathogenic fungus Sclerotinia sclerotiorum reveals insights into the genome architecture of broad host range pathogens.</title>
        <authorList>
            <person name="Derbyshire M."/>
            <person name="Denton-Giles M."/>
            <person name="Hegedus D."/>
            <person name="Seifbarghy S."/>
            <person name="Rollins J."/>
            <person name="van Kan J."/>
            <person name="Seidl M.F."/>
            <person name="Faino L."/>
            <person name="Mbengue M."/>
            <person name="Navaud O."/>
            <person name="Raffaele S."/>
            <person name="Hammond-Kosack K."/>
            <person name="Heard S."/>
            <person name="Oliver R."/>
        </authorList>
    </citation>
    <scope>NUCLEOTIDE SEQUENCE [LARGE SCALE GENOMIC DNA]</scope>
    <source>
        <strain evidence="3">ATCC 18683 / 1980 / Ss-1</strain>
    </source>
</reference>
<dbReference type="InterPro" id="IPR010730">
    <property type="entry name" value="HET"/>
</dbReference>
<dbReference type="EMBL" id="CP017817">
    <property type="protein sequence ID" value="APA08917.1"/>
    <property type="molecule type" value="Genomic_DNA"/>
</dbReference>
<evidence type="ECO:0000313" key="2">
    <source>
        <dbReference type="EMBL" id="APA08917.1"/>
    </source>
</evidence>
<dbReference type="Proteomes" id="UP000177798">
    <property type="component" value="Chromosome 4"/>
</dbReference>
<proteinExistence type="predicted"/>
<accession>A0A1D9Q1V6</accession>
<organism evidence="2 3">
    <name type="scientific">Sclerotinia sclerotiorum (strain ATCC 18683 / 1980 / Ss-1)</name>
    <name type="common">White mold</name>
    <name type="synonym">Whetzelinia sclerotiorum</name>
    <dbReference type="NCBI Taxonomy" id="665079"/>
    <lineage>
        <taxon>Eukaryota</taxon>
        <taxon>Fungi</taxon>
        <taxon>Dikarya</taxon>
        <taxon>Ascomycota</taxon>
        <taxon>Pezizomycotina</taxon>
        <taxon>Leotiomycetes</taxon>
        <taxon>Helotiales</taxon>
        <taxon>Sclerotiniaceae</taxon>
        <taxon>Sclerotinia</taxon>
    </lineage>
</organism>
<feature type="domain" description="Heterokaryon incompatibility" evidence="1">
    <location>
        <begin position="50"/>
        <end position="215"/>
    </location>
</feature>
<sequence length="588" mass="68092">MESSQNTLSYDALSREKEEFRLLNLKPSQDFAFMPECSIFTSTIRNPPRYEALSYVWGDPKVTNAIIVNGETFQVTLNLKKTLRYLRDLLEVRVLWVDAICINQRDPIERGHQVTFMKDTYSRCWTYLLWLGQGNVVMDLGMRMVDRLLSKHRAAEEQYEPEDNHTMVQRLNEDIKKVAEELMEPARMADDHHFYCLKAVFLFADLWERVWIMQEIAYAPNPVLIVGHYTLPWNSLEKLFFTADKFPGAFDETLTNSYDVSIPSCEVVFSVVQAIQHQRLITRSIKTGKDSDLLDVLARFQKTYSTDPKDKLFALLALTSNPLELKPDYLAAKMTVFTKFAAAHINHVQNLDILCQSRWRHYFLEEDITYAVPSWVPDLEQRWPVPLIFSQRGIFKAGGLECNVPCNVTDKDRLIVEGVNLGEVNRSYTMHGWELTADWIPDELKVSETLMYTPSILSRAENGFQAFWRTLLSDCVRYPTRRLNEDEYASYGSAFDSWKRGDITADELPYFDLKGELEQRDFLITENGLYCLAPSHVRKSDFVVVLKGAKIPVVLRKITEKSKDKSEYIFAWPSICPWINGWGSDDFG</sequence>
<dbReference type="PANTHER" id="PTHR24148">
    <property type="entry name" value="ANKYRIN REPEAT DOMAIN-CONTAINING PROTEIN 39 HOMOLOG-RELATED"/>
    <property type="match status" value="1"/>
</dbReference>
<protein>
    <recommendedName>
        <fullName evidence="1">Heterokaryon incompatibility domain-containing protein</fullName>
    </recommendedName>
</protein>
<evidence type="ECO:0000313" key="3">
    <source>
        <dbReference type="Proteomes" id="UP000177798"/>
    </source>
</evidence>
<dbReference type="PANTHER" id="PTHR24148:SF77">
    <property type="entry name" value="HETEROKARYON INCOMPATIBILITY DOMAIN-CONTAINING PROTEIN"/>
    <property type="match status" value="1"/>
</dbReference>
<dbReference type="InterPro" id="IPR052895">
    <property type="entry name" value="HetReg/Transcr_Mod"/>
</dbReference>